<dbReference type="AlphaFoldDB" id="A0A2H1YKJ5"/>
<proteinExistence type="predicted"/>
<name>A0A2H1YKJ5_9FLAO</name>
<organism evidence="1 2">
    <name type="scientific">Tenacibaculum piscium</name>
    <dbReference type="NCBI Taxonomy" id="1458515"/>
    <lineage>
        <taxon>Bacteria</taxon>
        <taxon>Pseudomonadati</taxon>
        <taxon>Bacteroidota</taxon>
        <taxon>Flavobacteriia</taxon>
        <taxon>Flavobacteriales</taxon>
        <taxon>Flavobacteriaceae</taxon>
        <taxon>Tenacibaculum</taxon>
    </lineage>
</organism>
<protein>
    <recommendedName>
        <fullName evidence="3">Deoxyuridine 5'-triphosphate nucleotidohydrolase</fullName>
    </recommendedName>
</protein>
<dbReference type="Proteomes" id="UP000234211">
    <property type="component" value="Unassembled WGS sequence"/>
</dbReference>
<dbReference type="Pfam" id="PF14125">
    <property type="entry name" value="DUF4292"/>
    <property type="match status" value="1"/>
</dbReference>
<keyword evidence="2" id="KW-1185">Reference proteome</keyword>
<dbReference type="PROSITE" id="PS51257">
    <property type="entry name" value="PROKAR_LIPOPROTEIN"/>
    <property type="match status" value="1"/>
</dbReference>
<evidence type="ECO:0000313" key="2">
    <source>
        <dbReference type="Proteomes" id="UP000234211"/>
    </source>
</evidence>
<evidence type="ECO:0008006" key="3">
    <source>
        <dbReference type="Google" id="ProtNLM"/>
    </source>
</evidence>
<sequence>MKYFVLITLFCISITSCKSSKNSIENTNAIKEMSARNVAKKHTQANFNQKTVDAHLKIKYTNPTEKIAFSVRMKIEKGETIWLKGTKFITVFKAKITQNKIQFYSPLYKNYFDGDFKMLQKILGTTLNFNQLQNMLLGQSVLNVRDNRQNIAIHNNAYQLSPRKQAELFDIFFQINPKHYKLNKQSIVNISKKQRLDISYPKYYNEKGVLFPQQIYIHTKEPKKFTNIDIITKSVAFNTNINIDFKIPKGYKEIKL</sequence>
<dbReference type="InterPro" id="IPR025634">
    <property type="entry name" value="DUF4292"/>
</dbReference>
<dbReference type="EMBL" id="OENF01000042">
    <property type="protein sequence ID" value="SOS75921.1"/>
    <property type="molecule type" value="Genomic_DNA"/>
</dbReference>
<reference evidence="2" key="1">
    <citation type="submission" date="2017-11" db="EMBL/GenBank/DDBJ databases">
        <authorList>
            <person name="Duchaud E."/>
        </authorList>
    </citation>
    <scope>NUCLEOTIDE SEQUENCE [LARGE SCALE GENOMIC DNA]</scope>
    <source>
        <strain evidence="2">Tenacibaculum sp. TNO020</strain>
    </source>
</reference>
<dbReference type="RefSeq" id="WP_198912833.1">
    <property type="nucleotide sequence ID" value="NZ_JAJGWS010000004.1"/>
</dbReference>
<dbReference type="Gene3D" id="2.50.20.10">
    <property type="entry name" value="Lipoprotein localisation LolA/LolB/LppX"/>
    <property type="match status" value="1"/>
</dbReference>
<evidence type="ECO:0000313" key="1">
    <source>
        <dbReference type="EMBL" id="SOS75921.1"/>
    </source>
</evidence>
<accession>A0A2H1YKJ5</accession>
<gene>
    <name evidence="1" type="ORF">TNO020_70230</name>
</gene>